<sequence>MLGESGGMEKLLKGGGRTNPLIDWSSSAKREAVPKMFCGLMHRSKTSVCFQKGFKDKSPCPDIQIAKS</sequence>
<gene>
    <name evidence="1" type="ORF">CEXT_652111</name>
</gene>
<keyword evidence="2" id="KW-1185">Reference proteome</keyword>
<protein>
    <submittedName>
        <fullName evidence="1">Uncharacterized protein</fullName>
    </submittedName>
</protein>
<reference evidence="1 2" key="1">
    <citation type="submission" date="2021-06" db="EMBL/GenBank/DDBJ databases">
        <title>Caerostris extrusa draft genome.</title>
        <authorList>
            <person name="Kono N."/>
            <person name="Arakawa K."/>
        </authorList>
    </citation>
    <scope>NUCLEOTIDE SEQUENCE [LARGE SCALE GENOMIC DNA]</scope>
</reference>
<organism evidence="1 2">
    <name type="scientific">Caerostris extrusa</name>
    <name type="common">Bark spider</name>
    <name type="synonym">Caerostris bankana</name>
    <dbReference type="NCBI Taxonomy" id="172846"/>
    <lineage>
        <taxon>Eukaryota</taxon>
        <taxon>Metazoa</taxon>
        <taxon>Ecdysozoa</taxon>
        <taxon>Arthropoda</taxon>
        <taxon>Chelicerata</taxon>
        <taxon>Arachnida</taxon>
        <taxon>Araneae</taxon>
        <taxon>Araneomorphae</taxon>
        <taxon>Entelegynae</taxon>
        <taxon>Araneoidea</taxon>
        <taxon>Araneidae</taxon>
        <taxon>Caerostris</taxon>
    </lineage>
</organism>
<proteinExistence type="predicted"/>
<dbReference type="EMBL" id="BPLR01009279">
    <property type="protein sequence ID" value="GIY30798.1"/>
    <property type="molecule type" value="Genomic_DNA"/>
</dbReference>
<dbReference type="AlphaFoldDB" id="A0AAV4SG25"/>
<evidence type="ECO:0000313" key="2">
    <source>
        <dbReference type="Proteomes" id="UP001054945"/>
    </source>
</evidence>
<accession>A0AAV4SG25</accession>
<evidence type="ECO:0000313" key="1">
    <source>
        <dbReference type="EMBL" id="GIY30798.1"/>
    </source>
</evidence>
<name>A0AAV4SG25_CAEEX</name>
<dbReference type="Proteomes" id="UP001054945">
    <property type="component" value="Unassembled WGS sequence"/>
</dbReference>
<comment type="caution">
    <text evidence="1">The sequence shown here is derived from an EMBL/GenBank/DDBJ whole genome shotgun (WGS) entry which is preliminary data.</text>
</comment>